<feature type="chain" id="PRO_5015327174" evidence="1">
    <location>
        <begin position="34"/>
        <end position="519"/>
    </location>
</feature>
<dbReference type="EMBL" id="CP028324">
    <property type="protein sequence ID" value="AVR94770.1"/>
    <property type="molecule type" value="Genomic_DNA"/>
</dbReference>
<dbReference type="Proteomes" id="UP000240505">
    <property type="component" value="Chromosome"/>
</dbReference>
<protein>
    <submittedName>
        <fullName evidence="2">TIGR03016 family PEP-CTERM system-associated outer membrane protein</fullName>
    </submittedName>
</protein>
<dbReference type="KEGG" id="masz:C9I28_02805"/>
<dbReference type="RefSeq" id="WP_107140121.1">
    <property type="nucleotide sequence ID" value="NZ_CP028324.1"/>
</dbReference>
<dbReference type="InterPro" id="IPR017467">
    <property type="entry name" value="CHP03016_PEP-CTERM"/>
</dbReference>
<reference evidence="2 3" key="1">
    <citation type="submission" date="2018-03" db="EMBL/GenBank/DDBJ databases">
        <title>Massilia armeniaca sp. nov., isolated from desert soil.</title>
        <authorList>
            <person name="Huang H."/>
            <person name="Ren M."/>
        </authorList>
    </citation>
    <scope>NUCLEOTIDE SEQUENCE [LARGE SCALE GENOMIC DNA]</scope>
    <source>
        <strain evidence="2 3">ZMN-3</strain>
    </source>
</reference>
<dbReference type="NCBIfam" id="TIGR03016">
    <property type="entry name" value="pepcterm_hypo_1"/>
    <property type="match status" value="1"/>
</dbReference>
<evidence type="ECO:0000313" key="3">
    <source>
        <dbReference type="Proteomes" id="UP000240505"/>
    </source>
</evidence>
<dbReference type="SUPFAM" id="SSF56935">
    <property type="entry name" value="Porins"/>
    <property type="match status" value="1"/>
</dbReference>
<feature type="signal peptide" evidence="1">
    <location>
        <begin position="1"/>
        <end position="33"/>
    </location>
</feature>
<keyword evidence="1" id="KW-0732">Signal</keyword>
<evidence type="ECO:0000256" key="1">
    <source>
        <dbReference type="SAM" id="SignalP"/>
    </source>
</evidence>
<dbReference type="AlphaFoldDB" id="A0A2R4C5B8"/>
<accession>A0A2R4C5B8</accession>
<sequence length="519" mass="56040">MADRRRQRCAPAAALPLLGPAVAALLLAPGARAAWQVSPTVELRESWSDNVSLRRDGQKDSQFITSVTPGIAVTNQTPRLQLSAAYRLNVYEYSDGRVAGTDRMNSALNATAKAKVIDDLLFVDAQAGIAQQPVSAFGPVASGSEYSTNNKSEVRTYQVSPYLVHRFGATASAELRYAHDMVDSDDAGYGRSTSDTASLSLSSGPAFRTVGWGLNLRRQQLQDSIAPGTSSNTALASLRYVVTPTFSLTGTGGYDKFDYTGMGGSTQGASWSGGFAWNPSPRTSLQMSAGKRYYGNSYFLAATHRSRSTVWNIGYSDNVTTSRENFLLPSAVNTADMLNGLFRASYPDAAMRALVVEAYIRAWGLPRSLPDSVNYFSNRHILQRQLNASMAWRSARTTALVTLFRTRREALSLVQYDSSLLGSSQQNLNDNTSQTGGALMVDYRLNSRTSASLSANVAKTTSSKLGLGETNRQLRAMVSRSFQSNLSGSLEVRRNHGGLALEGSSYSENAVAASLSMKF</sequence>
<gene>
    <name evidence="2" type="ORF">C9I28_02805</name>
</gene>
<evidence type="ECO:0000313" key="2">
    <source>
        <dbReference type="EMBL" id="AVR94770.1"/>
    </source>
</evidence>
<name>A0A2R4C5B8_9BURK</name>
<proteinExistence type="predicted"/>
<dbReference type="OrthoDB" id="8522878at2"/>
<keyword evidence="3" id="KW-1185">Reference proteome</keyword>
<organism evidence="2 3">
    <name type="scientific">Pseudoduganella armeniaca</name>
    <dbReference type="NCBI Taxonomy" id="2072590"/>
    <lineage>
        <taxon>Bacteria</taxon>
        <taxon>Pseudomonadati</taxon>
        <taxon>Pseudomonadota</taxon>
        <taxon>Betaproteobacteria</taxon>
        <taxon>Burkholderiales</taxon>
        <taxon>Oxalobacteraceae</taxon>
        <taxon>Telluria group</taxon>
        <taxon>Pseudoduganella</taxon>
    </lineage>
</organism>